<feature type="domain" description="FAD/NAD(P)-binding" evidence="8">
    <location>
        <begin position="5"/>
        <end position="329"/>
    </location>
</feature>
<dbReference type="InterPro" id="IPR023753">
    <property type="entry name" value="FAD/NAD-binding_dom"/>
</dbReference>
<evidence type="ECO:0000256" key="5">
    <source>
        <dbReference type="ARBA" id="ARBA00023002"/>
    </source>
</evidence>
<dbReference type="SUPFAM" id="SSF51905">
    <property type="entry name" value="FAD/NAD(P)-binding domain"/>
    <property type="match status" value="1"/>
</dbReference>
<comment type="caution">
    <text evidence="9">The sequence shown here is derived from an EMBL/GenBank/DDBJ whole genome shotgun (WGS) entry which is preliminary data.</text>
</comment>
<dbReference type="PANTHER" id="PTHR43706:SF47">
    <property type="entry name" value="EXTERNAL NADH-UBIQUINONE OXIDOREDUCTASE 1, MITOCHONDRIAL-RELATED"/>
    <property type="match status" value="1"/>
</dbReference>
<evidence type="ECO:0000256" key="2">
    <source>
        <dbReference type="ARBA" id="ARBA00012637"/>
    </source>
</evidence>
<comment type="catalytic activity">
    <reaction evidence="7">
        <text>a quinone + NADH + H(+) = a quinol + NAD(+)</text>
        <dbReference type="Rhea" id="RHEA:46160"/>
        <dbReference type="ChEBI" id="CHEBI:15378"/>
        <dbReference type="ChEBI" id="CHEBI:24646"/>
        <dbReference type="ChEBI" id="CHEBI:57540"/>
        <dbReference type="ChEBI" id="CHEBI:57945"/>
        <dbReference type="ChEBI" id="CHEBI:132124"/>
        <dbReference type="EC" id="1.6.5.9"/>
    </reaction>
</comment>
<dbReference type="EMBL" id="VULO01000002">
    <property type="protein sequence ID" value="MSS83529.1"/>
    <property type="molecule type" value="Genomic_DNA"/>
</dbReference>
<proteinExistence type="inferred from homology"/>
<dbReference type="PRINTS" id="PR00411">
    <property type="entry name" value="PNDRDTASEI"/>
</dbReference>
<evidence type="ECO:0000256" key="7">
    <source>
        <dbReference type="ARBA" id="ARBA00047599"/>
    </source>
</evidence>
<protein>
    <recommendedName>
        <fullName evidence="2">NADH:ubiquinone reductase (non-electrogenic)</fullName>
        <ecNumber evidence="2">1.6.5.9</ecNumber>
    </recommendedName>
</protein>
<evidence type="ECO:0000256" key="3">
    <source>
        <dbReference type="ARBA" id="ARBA00022630"/>
    </source>
</evidence>
<dbReference type="EC" id="1.6.5.9" evidence="2"/>
<dbReference type="RefSeq" id="WP_318656449.1">
    <property type="nucleotide sequence ID" value="NZ_VULO01000002.1"/>
</dbReference>
<evidence type="ECO:0000259" key="8">
    <source>
        <dbReference type="Pfam" id="PF07992"/>
    </source>
</evidence>
<dbReference type="Proteomes" id="UP000470875">
    <property type="component" value="Unassembled WGS sequence"/>
</dbReference>
<evidence type="ECO:0000313" key="10">
    <source>
        <dbReference type="Proteomes" id="UP000470875"/>
    </source>
</evidence>
<accession>A0A6N7VP74</accession>
<dbReference type="GO" id="GO:0050136">
    <property type="term" value="F:NADH dehydrogenase (quinone) (non-electrogenic) activity"/>
    <property type="evidence" value="ECO:0007669"/>
    <property type="project" value="UniProtKB-EC"/>
</dbReference>
<sequence>MSRPHVVILGSGFGGLFLAKSLRKEDVDITLIAMTPQHLFQPLLYQVATGILSEGEVAPATREILSSQKNVTVLQGLVEDIDTETKTVVWRNHNDYHRTPYDILAVATGVGQSYFGNGQFASFAPGLKTIDDALELRARIFNAFELAEIETDPSRIEQLLTFVVVGAGPTGVEMAGQIRELSSHTLKGEFRTIDPTKARVILVDGAPLPLPSFGEKLGNRTKKALTKLGVEFRGNTLVTNVDGDSVTIKNVNGDLETIPTSCKVWAAGVQASELGQVLAQQTGVELDRAGRVKVNPDLTVSRHKDIFVIGDLMSMEGVPGVAQGAIQSARFVGKKIKQQLRGQPSKDEAFRYFDKGSMATIARFKAVVSMGKLQFDGFTAWLAWCFLHLLYITGFKARVSTLIHWMVSFLSRARPERAATNQQMVARLALEHLGKGASGRLVAGEDPQG</sequence>
<dbReference type="PANTHER" id="PTHR43706">
    <property type="entry name" value="NADH DEHYDROGENASE"/>
    <property type="match status" value="1"/>
</dbReference>
<keyword evidence="4" id="KW-0274">FAD</keyword>
<dbReference type="Pfam" id="PF07992">
    <property type="entry name" value="Pyr_redox_2"/>
    <property type="match status" value="1"/>
</dbReference>
<keyword evidence="6" id="KW-0520">NAD</keyword>
<name>A0A6N7VP74_9ACTO</name>
<evidence type="ECO:0000313" key="9">
    <source>
        <dbReference type="EMBL" id="MSS83529.1"/>
    </source>
</evidence>
<comment type="similarity">
    <text evidence="1">Belongs to the NADH dehydrogenase family.</text>
</comment>
<reference evidence="9 10" key="1">
    <citation type="submission" date="2019-08" db="EMBL/GenBank/DDBJ databases">
        <title>In-depth cultivation of the pig gut microbiome towards novel bacterial diversity and tailored functional studies.</title>
        <authorList>
            <person name="Wylensek D."/>
            <person name="Hitch T.C.A."/>
            <person name="Clavel T."/>
        </authorList>
    </citation>
    <scope>NUCLEOTIDE SEQUENCE [LARGE SCALE GENOMIC DNA]</scope>
    <source>
        <strain evidence="9 10">WB03_NA08</strain>
    </source>
</reference>
<evidence type="ECO:0000256" key="1">
    <source>
        <dbReference type="ARBA" id="ARBA00005272"/>
    </source>
</evidence>
<dbReference type="AlphaFoldDB" id="A0A6N7VP74"/>
<dbReference type="Gene3D" id="3.50.50.100">
    <property type="match status" value="1"/>
</dbReference>
<dbReference type="InterPro" id="IPR045024">
    <property type="entry name" value="NDH-2"/>
</dbReference>
<keyword evidence="10" id="KW-1185">Reference proteome</keyword>
<keyword evidence="3" id="KW-0285">Flavoprotein</keyword>
<evidence type="ECO:0000256" key="4">
    <source>
        <dbReference type="ARBA" id="ARBA00022827"/>
    </source>
</evidence>
<dbReference type="InterPro" id="IPR036188">
    <property type="entry name" value="FAD/NAD-bd_sf"/>
</dbReference>
<organism evidence="9 10">
    <name type="scientific">Scrofimicrobium canadense</name>
    <dbReference type="NCBI Taxonomy" id="2652290"/>
    <lineage>
        <taxon>Bacteria</taxon>
        <taxon>Bacillati</taxon>
        <taxon>Actinomycetota</taxon>
        <taxon>Actinomycetes</taxon>
        <taxon>Actinomycetales</taxon>
        <taxon>Actinomycetaceae</taxon>
        <taxon>Scrofimicrobium</taxon>
    </lineage>
</organism>
<gene>
    <name evidence="9" type="ORF">FYJ24_01870</name>
</gene>
<evidence type="ECO:0000256" key="6">
    <source>
        <dbReference type="ARBA" id="ARBA00023027"/>
    </source>
</evidence>
<keyword evidence="5" id="KW-0560">Oxidoreductase</keyword>